<proteinExistence type="predicted"/>
<accession>A0A4C1UPB2</accession>
<evidence type="ECO:0000313" key="2">
    <source>
        <dbReference type="Proteomes" id="UP000299102"/>
    </source>
</evidence>
<reference evidence="1 2" key="1">
    <citation type="journal article" date="2019" name="Commun. Biol.">
        <title>The bagworm genome reveals a unique fibroin gene that provides high tensile strength.</title>
        <authorList>
            <person name="Kono N."/>
            <person name="Nakamura H."/>
            <person name="Ohtoshi R."/>
            <person name="Tomita M."/>
            <person name="Numata K."/>
            <person name="Arakawa K."/>
        </authorList>
    </citation>
    <scope>NUCLEOTIDE SEQUENCE [LARGE SCALE GENOMIC DNA]</scope>
</reference>
<sequence length="83" mass="9233">MGVTAPAPALPAPTLDKLAIPPVARRYARVRRRTKPSHETTVYRTLRTGVPRPPAARSPRLRYGRIDVYDGWPARTSLPFALS</sequence>
<dbReference type="AlphaFoldDB" id="A0A4C1UPB2"/>
<comment type="caution">
    <text evidence="1">The sequence shown here is derived from an EMBL/GenBank/DDBJ whole genome shotgun (WGS) entry which is preliminary data.</text>
</comment>
<dbReference type="EMBL" id="BGZK01000200">
    <property type="protein sequence ID" value="GBP27897.1"/>
    <property type="molecule type" value="Genomic_DNA"/>
</dbReference>
<gene>
    <name evidence="1" type="ORF">EVAR_14086_1</name>
</gene>
<dbReference type="Proteomes" id="UP000299102">
    <property type="component" value="Unassembled WGS sequence"/>
</dbReference>
<protein>
    <submittedName>
        <fullName evidence="1">Uncharacterized protein</fullName>
    </submittedName>
</protein>
<keyword evidence="2" id="KW-1185">Reference proteome</keyword>
<evidence type="ECO:0000313" key="1">
    <source>
        <dbReference type="EMBL" id="GBP27897.1"/>
    </source>
</evidence>
<organism evidence="1 2">
    <name type="scientific">Eumeta variegata</name>
    <name type="common">Bagworm moth</name>
    <name type="synonym">Eumeta japonica</name>
    <dbReference type="NCBI Taxonomy" id="151549"/>
    <lineage>
        <taxon>Eukaryota</taxon>
        <taxon>Metazoa</taxon>
        <taxon>Ecdysozoa</taxon>
        <taxon>Arthropoda</taxon>
        <taxon>Hexapoda</taxon>
        <taxon>Insecta</taxon>
        <taxon>Pterygota</taxon>
        <taxon>Neoptera</taxon>
        <taxon>Endopterygota</taxon>
        <taxon>Lepidoptera</taxon>
        <taxon>Glossata</taxon>
        <taxon>Ditrysia</taxon>
        <taxon>Tineoidea</taxon>
        <taxon>Psychidae</taxon>
        <taxon>Oiketicinae</taxon>
        <taxon>Eumeta</taxon>
    </lineage>
</organism>
<name>A0A4C1UPB2_EUMVA</name>